<feature type="compositionally biased region" description="Basic residues" evidence="2">
    <location>
        <begin position="614"/>
        <end position="627"/>
    </location>
</feature>
<dbReference type="AlphaFoldDB" id="A0AAV9IRS7"/>
<dbReference type="SMART" id="SM00028">
    <property type="entry name" value="TPR"/>
    <property type="match status" value="5"/>
</dbReference>
<dbReference type="PANTHER" id="PTHR44917:SF1">
    <property type="entry name" value="PROTEIN HIGH CHLOROPHYLL FLUORESCENT 107"/>
    <property type="match status" value="1"/>
</dbReference>
<evidence type="ECO:0000256" key="2">
    <source>
        <dbReference type="SAM" id="MobiDB-lite"/>
    </source>
</evidence>
<keyword evidence="4" id="KW-1185">Reference proteome</keyword>
<dbReference type="GO" id="GO:0003729">
    <property type="term" value="F:mRNA binding"/>
    <property type="evidence" value="ECO:0007669"/>
    <property type="project" value="InterPro"/>
</dbReference>
<name>A0AAV9IRS7_CYACA</name>
<feature type="region of interest" description="Disordered" evidence="2">
    <location>
        <begin position="554"/>
        <end position="627"/>
    </location>
</feature>
<dbReference type="InterPro" id="IPR019734">
    <property type="entry name" value="TPR_rpt"/>
</dbReference>
<dbReference type="Pfam" id="PF13428">
    <property type="entry name" value="TPR_14"/>
    <property type="match status" value="1"/>
</dbReference>
<protein>
    <recommendedName>
        <fullName evidence="5">PsbB mRNA maturation factor Mbb1</fullName>
    </recommendedName>
</protein>
<dbReference type="Gene3D" id="1.25.40.10">
    <property type="entry name" value="Tetratricopeptide repeat domain"/>
    <property type="match status" value="3"/>
</dbReference>
<feature type="region of interest" description="Disordered" evidence="2">
    <location>
        <begin position="208"/>
        <end position="245"/>
    </location>
</feature>
<organism evidence="3 4">
    <name type="scientific">Cyanidium caldarium</name>
    <name type="common">Red alga</name>
    <dbReference type="NCBI Taxonomy" id="2771"/>
    <lineage>
        <taxon>Eukaryota</taxon>
        <taxon>Rhodophyta</taxon>
        <taxon>Bangiophyceae</taxon>
        <taxon>Cyanidiales</taxon>
        <taxon>Cyanidiaceae</taxon>
        <taxon>Cyanidium</taxon>
    </lineage>
</organism>
<dbReference type="InterPro" id="IPR003107">
    <property type="entry name" value="HAT"/>
</dbReference>
<feature type="compositionally biased region" description="Polar residues" evidence="2">
    <location>
        <begin position="556"/>
        <end position="566"/>
    </location>
</feature>
<feature type="region of interest" description="Disordered" evidence="2">
    <location>
        <begin position="27"/>
        <end position="54"/>
    </location>
</feature>
<dbReference type="InterPro" id="IPR044624">
    <property type="entry name" value="Mbb1-like"/>
</dbReference>
<feature type="compositionally biased region" description="Low complexity" evidence="2">
    <location>
        <begin position="208"/>
        <end position="221"/>
    </location>
</feature>
<gene>
    <name evidence="3" type="ORF">CDCA_CDCA02G0643</name>
</gene>
<evidence type="ECO:0000313" key="3">
    <source>
        <dbReference type="EMBL" id="KAK4534618.1"/>
    </source>
</evidence>
<dbReference type="InterPro" id="IPR011990">
    <property type="entry name" value="TPR-like_helical_dom_sf"/>
</dbReference>
<feature type="compositionally biased region" description="Polar residues" evidence="2">
    <location>
        <begin position="601"/>
        <end position="611"/>
    </location>
</feature>
<dbReference type="GO" id="GO:0006397">
    <property type="term" value="P:mRNA processing"/>
    <property type="evidence" value="ECO:0007669"/>
    <property type="project" value="InterPro"/>
</dbReference>
<proteinExistence type="predicted"/>
<dbReference type="PANTHER" id="PTHR44917">
    <property type="entry name" value="PROTEIN HIGH CHLOROPHYLL FLUORESCENT 107"/>
    <property type="match status" value="1"/>
</dbReference>
<comment type="caution">
    <text evidence="3">The sequence shown here is derived from an EMBL/GenBank/DDBJ whole genome shotgun (WGS) entry which is preliminary data.</text>
</comment>
<evidence type="ECO:0008006" key="5">
    <source>
        <dbReference type="Google" id="ProtNLM"/>
    </source>
</evidence>
<reference evidence="3 4" key="1">
    <citation type="submission" date="2022-07" db="EMBL/GenBank/DDBJ databases">
        <title>Genome-wide signatures of adaptation to extreme environments.</title>
        <authorList>
            <person name="Cho C.H."/>
            <person name="Yoon H.S."/>
        </authorList>
    </citation>
    <scope>NUCLEOTIDE SEQUENCE [LARGE SCALE GENOMIC DNA]</scope>
    <source>
        <strain evidence="3 4">DBV 063 E5</strain>
    </source>
</reference>
<dbReference type="GO" id="GO:0003727">
    <property type="term" value="F:single-stranded RNA binding"/>
    <property type="evidence" value="ECO:0007669"/>
    <property type="project" value="TreeGrafter"/>
</dbReference>
<dbReference type="EMBL" id="JANCYW010000002">
    <property type="protein sequence ID" value="KAK4534618.1"/>
    <property type="molecule type" value="Genomic_DNA"/>
</dbReference>
<dbReference type="Pfam" id="PF14559">
    <property type="entry name" value="TPR_19"/>
    <property type="match status" value="1"/>
</dbReference>
<dbReference type="GO" id="GO:0006417">
    <property type="term" value="P:regulation of translation"/>
    <property type="evidence" value="ECO:0007669"/>
    <property type="project" value="TreeGrafter"/>
</dbReference>
<accession>A0AAV9IRS7</accession>
<dbReference type="SUPFAM" id="SSF48452">
    <property type="entry name" value="TPR-like"/>
    <property type="match status" value="4"/>
</dbReference>
<keyword evidence="1" id="KW-0802">TPR repeat</keyword>
<evidence type="ECO:0000313" key="4">
    <source>
        <dbReference type="Proteomes" id="UP001301350"/>
    </source>
</evidence>
<evidence type="ECO:0000256" key="1">
    <source>
        <dbReference type="PROSITE-ProRule" id="PRU00339"/>
    </source>
</evidence>
<sequence>MSPPGSAFVTPSLPARWGRGEWAPQLARGGTCRTRPGGERRVPVGAPRMQQERASASAAVDSLARAAAQAEALSEQGRAKPTALTPQQLRRLSKLVEAELLADEQQLREVPLDELPLGVDGQAQQRGRHKVLEINVDLALYYAKVALRSRQYERARALYVRCIEWNPRNGRGWLGLAKLLERFGHIAQARAVFREGVRLASVGETGDDGAAAAESEASASASDDDGNTVERVSVNGPEGKDGGGEVTRAVRQTIRKRSALFGASRNARNPFLLQAWAVMEEAVGDVPLARRLLLQGTRDTPYHAPSWVSLAVLEHRQGNDDAAWAHIEQAVAVDPHSYYAWCVHGTIAWRSRHAYVEARASFERSIQINPRNSATYHALGCMEAWALHNPQRARELFDQALQRANPRCRYVMLSWARLEWECFGDLNAARALYARGTQTHPEDAAIWQSWALMEARRGGDMRLARKLFEAGIRADPHHLPVWQAWALVEADESRGGMGMVRARQLFQEGVWSAPDSPDVAAVWHAWASMELVRARDLDRARECCRMGLETVERALQQGQPTSSAGTSADALRWTPPTGSASSSPSTPHHRKNLFVEGDEAQSLQWTRSGSPYQPRKRLRMQPGKRRGARVYNWQAGVPPLLSLWAQIEAAAGDMARARELFERALDADPANAIVWQAYESAERDLGGSDGMARAETVQRRKDMAMNIIQRSRRRPHPTSLGDTAATTEGSATVAGWAMQVGGPQAGDFAQTGTWVEYHELARLTRDEIARWRAPQEPGRRNEQE</sequence>
<dbReference type="PROSITE" id="PS50005">
    <property type="entry name" value="TPR"/>
    <property type="match status" value="1"/>
</dbReference>
<feature type="repeat" description="TPR" evidence="1">
    <location>
        <begin position="638"/>
        <end position="671"/>
    </location>
</feature>
<dbReference type="Proteomes" id="UP001301350">
    <property type="component" value="Unassembled WGS sequence"/>
</dbReference>
<dbReference type="SMART" id="SM00386">
    <property type="entry name" value="HAT"/>
    <property type="match status" value="7"/>
</dbReference>
<feature type="compositionally biased region" description="Low complexity" evidence="2">
    <location>
        <begin position="574"/>
        <end position="586"/>
    </location>
</feature>